<dbReference type="Gene3D" id="3.30.420.10">
    <property type="entry name" value="Ribonuclease H-like superfamily/Ribonuclease H"/>
    <property type="match status" value="1"/>
</dbReference>
<dbReference type="STRING" id="1336337.A0A3N4J210"/>
<protein>
    <recommendedName>
        <fullName evidence="3">Tc1-like transposase DDE domain-containing protein</fullName>
    </recommendedName>
</protein>
<proteinExistence type="predicted"/>
<reference evidence="1 2" key="1">
    <citation type="journal article" date="2018" name="Nat. Ecol. Evol.">
        <title>Pezizomycetes genomes reveal the molecular basis of ectomycorrhizal truffle lifestyle.</title>
        <authorList>
            <person name="Murat C."/>
            <person name="Payen T."/>
            <person name="Noel B."/>
            <person name="Kuo A."/>
            <person name="Morin E."/>
            <person name="Chen J."/>
            <person name="Kohler A."/>
            <person name="Krizsan K."/>
            <person name="Balestrini R."/>
            <person name="Da Silva C."/>
            <person name="Montanini B."/>
            <person name="Hainaut M."/>
            <person name="Levati E."/>
            <person name="Barry K.W."/>
            <person name="Belfiori B."/>
            <person name="Cichocki N."/>
            <person name="Clum A."/>
            <person name="Dockter R.B."/>
            <person name="Fauchery L."/>
            <person name="Guy J."/>
            <person name="Iotti M."/>
            <person name="Le Tacon F."/>
            <person name="Lindquist E.A."/>
            <person name="Lipzen A."/>
            <person name="Malagnac F."/>
            <person name="Mello A."/>
            <person name="Molinier V."/>
            <person name="Miyauchi S."/>
            <person name="Poulain J."/>
            <person name="Riccioni C."/>
            <person name="Rubini A."/>
            <person name="Sitrit Y."/>
            <person name="Splivallo R."/>
            <person name="Traeger S."/>
            <person name="Wang M."/>
            <person name="Zifcakova L."/>
            <person name="Wipf D."/>
            <person name="Zambonelli A."/>
            <person name="Paolocci F."/>
            <person name="Nowrousian M."/>
            <person name="Ottonello S."/>
            <person name="Baldrian P."/>
            <person name="Spatafora J.W."/>
            <person name="Henrissat B."/>
            <person name="Nagy L.G."/>
            <person name="Aury J.M."/>
            <person name="Wincker P."/>
            <person name="Grigoriev I.V."/>
            <person name="Bonfante P."/>
            <person name="Martin F.M."/>
        </authorList>
    </citation>
    <scope>NUCLEOTIDE SEQUENCE [LARGE SCALE GENOMIC DNA]</scope>
    <source>
        <strain evidence="1 2">120613-1</strain>
    </source>
</reference>
<accession>A0A3N4J210</accession>
<evidence type="ECO:0008006" key="3">
    <source>
        <dbReference type="Google" id="ProtNLM"/>
    </source>
</evidence>
<dbReference type="GO" id="GO:0003676">
    <property type="term" value="F:nucleic acid binding"/>
    <property type="evidence" value="ECO:0007669"/>
    <property type="project" value="InterPro"/>
</dbReference>
<dbReference type="Proteomes" id="UP000276215">
    <property type="component" value="Unassembled WGS sequence"/>
</dbReference>
<dbReference type="EMBL" id="ML120478">
    <property type="protein sequence ID" value="RPA92196.1"/>
    <property type="molecule type" value="Genomic_DNA"/>
</dbReference>
<keyword evidence="2" id="KW-1185">Reference proteome</keyword>
<evidence type="ECO:0000313" key="2">
    <source>
        <dbReference type="Proteomes" id="UP000276215"/>
    </source>
</evidence>
<evidence type="ECO:0000313" key="1">
    <source>
        <dbReference type="EMBL" id="RPA92196.1"/>
    </source>
</evidence>
<sequence>NYTCSGHPPENVWKILKQRIKVQAVFLGTIKSMIKAIKEEWDKLVLPKDWNKYIDSMSYKL</sequence>
<feature type="non-terminal residue" evidence="1">
    <location>
        <position position="1"/>
    </location>
</feature>
<organism evidence="1 2">
    <name type="scientific">Choiromyces venosus 120613-1</name>
    <dbReference type="NCBI Taxonomy" id="1336337"/>
    <lineage>
        <taxon>Eukaryota</taxon>
        <taxon>Fungi</taxon>
        <taxon>Dikarya</taxon>
        <taxon>Ascomycota</taxon>
        <taxon>Pezizomycotina</taxon>
        <taxon>Pezizomycetes</taxon>
        <taxon>Pezizales</taxon>
        <taxon>Tuberaceae</taxon>
        <taxon>Choiromyces</taxon>
    </lineage>
</organism>
<name>A0A3N4J210_9PEZI</name>
<dbReference type="InterPro" id="IPR036397">
    <property type="entry name" value="RNaseH_sf"/>
</dbReference>
<gene>
    <name evidence="1" type="ORF">L873DRAFT_1710849</name>
</gene>
<dbReference type="AlphaFoldDB" id="A0A3N4J210"/>
<dbReference type="OrthoDB" id="5410741at2759"/>